<dbReference type="OrthoDB" id="4428077at2"/>
<keyword evidence="2" id="KW-0472">Membrane</keyword>
<dbReference type="InterPro" id="IPR050882">
    <property type="entry name" value="Prepilin_peptidase/N-MTase"/>
</dbReference>
<dbReference type="GO" id="GO:0004190">
    <property type="term" value="F:aspartic-type endopeptidase activity"/>
    <property type="evidence" value="ECO:0007669"/>
    <property type="project" value="InterPro"/>
</dbReference>
<comment type="caution">
    <text evidence="4">The sequence shown here is derived from an EMBL/GenBank/DDBJ whole genome shotgun (WGS) entry which is preliminary data.</text>
</comment>
<dbReference type="Proteomes" id="UP000092389">
    <property type="component" value="Unassembled WGS sequence"/>
</dbReference>
<dbReference type="Gene3D" id="1.20.120.1220">
    <property type="match status" value="1"/>
</dbReference>
<reference evidence="4 5" key="1">
    <citation type="submission" date="2016-06" db="EMBL/GenBank/DDBJ databases">
        <authorList>
            <person name="Kjaerup R.B."/>
            <person name="Dalgaard T.S."/>
            <person name="Juul-Madsen H.R."/>
        </authorList>
    </citation>
    <scope>NUCLEOTIDE SEQUENCE [LARGE SCALE GENOMIC DNA]</scope>
    <source>
        <strain evidence="4 5">E152</strain>
    </source>
</reference>
<dbReference type="Pfam" id="PF01478">
    <property type="entry name" value="Peptidase_A24"/>
    <property type="match status" value="1"/>
</dbReference>
<protein>
    <submittedName>
        <fullName evidence="4">Peptidase A24</fullName>
    </submittedName>
</protein>
<feature type="transmembrane region" description="Helical" evidence="2">
    <location>
        <begin position="27"/>
        <end position="44"/>
    </location>
</feature>
<evidence type="ECO:0000259" key="3">
    <source>
        <dbReference type="Pfam" id="PF01478"/>
    </source>
</evidence>
<accession>A0A1A2SU23</accession>
<comment type="similarity">
    <text evidence="1">Belongs to the peptidase A24 family.</text>
</comment>
<dbReference type="GO" id="GO:0006465">
    <property type="term" value="P:signal peptide processing"/>
    <property type="evidence" value="ECO:0007669"/>
    <property type="project" value="TreeGrafter"/>
</dbReference>
<organism evidence="4 5">
    <name type="scientific">Mycobacterium mantenii</name>
    <dbReference type="NCBI Taxonomy" id="560555"/>
    <lineage>
        <taxon>Bacteria</taxon>
        <taxon>Bacillati</taxon>
        <taxon>Actinomycetota</taxon>
        <taxon>Actinomycetes</taxon>
        <taxon>Mycobacteriales</taxon>
        <taxon>Mycobacteriaceae</taxon>
        <taxon>Mycobacterium</taxon>
        <taxon>Mycobacterium avium complex (MAC)</taxon>
    </lineage>
</organism>
<feature type="transmembrane region" description="Helical" evidence="2">
    <location>
        <begin position="129"/>
        <end position="146"/>
    </location>
</feature>
<evidence type="ECO:0000256" key="2">
    <source>
        <dbReference type="SAM" id="Phobius"/>
    </source>
</evidence>
<feature type="transmembrane region" description="Helical" evidence="2">
    <location>
        <begin position="51"/>
        <end position="73"/>
    </location>
</feature>
<keyword evidence="2" id="KW-1133">Transmembrane helix</keyword>
<sequence length="148" mass="14352">MRIAAVCLVLAWLAALSRYDIRERRLPNALTLTGAAAVLAVAALTGRGASALAGTVALTAIYLGVHCVAPRGMGAGDVKLALGLGALTGCFGVGAWFLAALGAPLLTVVLAVVARLLGGGTAAVPHGPSMCLASAAGVGLVLGGGAQI</sequence>
<evidence type="ECO:0000313" key="4">
    <source>
        <dbReference type="EMBL" id="OBH67723.1"/>
    </source>
</evidence>
<name>A0A1A2SU23_MYCNT</name>
<dbReference type="GO" id="GO:0005886">
    <property type="term" value="C:plasma membrane"/>
    <property type="evidence" value="ECO:0007669"/>
    <property type="project" value="TreeGrafter"/>
</dbReference>
<dbReference type="EMBL" id="LZJU01000178">
    <property type="protein sequence ID" value="OBH67723.1"/>
    <property type="molecule type" value="Genomic_DNA"/>
</dbReference>
<dbReference type="RefSeq" id="WP_067913744.1">
    <property type="nucleotide sequence ID" value="NZ_LZJP01000036.1"/>
</dbReference>
<keyword evidence="2" id="KW-0812">Transmembrane</keyword>
<dbReference type="InterPro" id="IPR000045">
    <property type="entry name" value="Prepilin_IV_endopep_pep"/>
</dbReference>
<dbReference type="AlphaFoldDB" id="A0A1A2SU23"/>
<dbReference type="PANTHER" id="PTHR30487:SF0">
    <property type="entry name" value="PREPILIN LEADER PEPTIDASE_N-METHYLTRANSFERASE-RELATED"/>
    <property type="match status" value="1"/>
</dbReference>
<proteinExistence type="inferred from homology"/>
<dbReference type="PANTHER" id="PTHR30487">
    <property type="entry name" value="TYPE 4 PREPILIN-LIKE PROTEINS LEADER PEPTIDE-PROCESSING ENZYME"/>
    <property type="match status" value="1"/>
</dbReference>
<evidence type="ECO:0000313" key="5">
    <source>
        <dbReference type="Proteomes" id="UP000092389"/>
    </source>
</evidence>
<feature type="domain" description="Prepilin type IV endopeptidase peptidase" evidence="3">
    <location>
        <begin position="7"/>
        <end position="111"/>
    </location>
</feature>
<gene>
    <name evidence="4" type="ORF">A5683_09020</name>
</gene>
<evidence type="ECO:0000256" key="1">
    <source>
        <dbReference type="ARBA" id="ARBA00005801"/>
    </source>
</evidence>